<dbReference type="STRING" id="51642.NSMM_380070"/>
<evidence type="ECO:0000313" key="1">
    <source>
        <dbReference type="EMBL" id="SCZ85448.1"/>
    </source>
</evidence>
<keyword evidence="2" id="KW-1185">Reference proteome</keyword>
<dbReference type="RefSeq" id="WP_090285738.1">
    <property type="nucleotide sequence ID" value="NZ_FMWO01000045.1"/>
</dbReference>
<protein>
    <submittedName>
        <fullName evidence="1">Uncharacterized protein</fullName>
    </submittedName>
</protein>
<dbReference type="EMBL" id="FMWO01000045">
    <property type="protein sequence ID" value="SCZ85448.1"/>
    <property type="molecule type" value="Genomic_DNA"/>
</dbReference>
<proteinExistence type="predicted"/>
<organism evidence="1 2">
    <name type="scientific">Nitrosomonas mobilis</name>
    <dbReference type="NCBI Taxonomy" id="51642"/>
    <lineage>
        <taxon>Bacteria</taxon>
        <taxon>Pseudomonadati</taxon>
        <taxon>Pseudomonadota</taxon>
        <taxon>Betaproteobacteria</taxon>
        <taxon>Nitrosomonadales</taxon>
        <taxon>Nitrosomonadaceae</taxon>
        <taxon>Nitrosomonas</taxon>
    </lineage>
</organism>
<name>A0A1G5SEB5_9PROT</name>
<accession>A0A1G5SEB5</accession>
<reference evidence="1 2" key="1">
    <citation type="submission" date="2016-10" db="EMBL/GenBank/DDBJ databases">
        <authorList>
            <person name="de Groot N.N."/>
        </authorList>
    </citation>
    <scope>NUCLEOTIDE SEQUENCE [LARGE SCALE GENOMIC DNA]</scope>
    <source>
        <strain evidence="1">1</strain>
    </source>
</reference>
<gene>
    <name evidence="1" type="ORF">NSMM_380070</name>
</gene>
<evidence type="ECO:0000313" key="2">
    <source>
        <dbReference type="Proteomes" id="UP000198729"/>
    </source>
</evidence>
<dbReference type="AlphaFoldDB" id="A0A1G5SEB5"/>
<sequence length="212" mass="23054">MPLLANNRFFQNAFDGYILHGRGQCLAGIDYDGGVPATTFKPLQGGNIVVLDDPAFDPVTGRPTGNGFPDPCDTSFFSVLSTIGIDGSILECRDVNLSANSELRFIWAFLPLESHTSICFNSFALFVAYDQDDPGSAGDFANATPTYTTVLGQSKNIPDSSRQNICWQVSCWQPQQNFSGTLYWIVSTGAFAQTNSHCRPSMLLLDSVEVNS</sequence>
<dbReference type="Proteomes" id="UP000198729">
    <property type="component" value="Unassembled WGS sequence"/>
</dbReference>